<reference evidence="2" key="1">
    <citation type="journal article" date="2020" name="Nature">
        <title>Giant virus diversity and host interactions through global metagenomics.</title>
        <authorList>
            <person name="Schulz F."/>
            <person name="Roux S."/>
            <person name="Paez-Espino D."/>
            <person name="Jungbluth S."/>
            <person name="Walsh D.A."/>
            <person name="Denef V.J."/>
            <person name="McMahon K.D."/>
            <person name="Konstantinidis K.T."/>
            <person name="Eloe-Fadrosh E.A."/>
            <person name="Kyrpides N.C."/>
            <person name="Woyke T."/>
        </authorList>
    </citation>
    <scope>NUCLEOTIDE SEQUENCE</scope>
    <source>
        <strain evidence="2">GVMAG-M-3300023174-104</strain>
    </source>
</reference>
<dbReference type="EMBL" id="MN739518">
    <property type="protein sequence ID" value="QHT10128.1"/>
    <property type="molecule type" value="Genomic_DNA"/>
</dbReference>
<organism evidence="2">
    <name type="scientific">viral metagenome</name>
    <dbReference type="NCBI Taxonomy" id="1070528"/>
    <lineage>
        <taxon>unclassified sequences</taxon>
        <taxon>metagenomes</taxon>
        <taxon>organismal metagenomes</taxon>
    </lineage>
</organism>
<name>A0A6C0D030_9ZZZZ</name>
<feature type="region of interest" description="Disordered" evidence="1">
    <location>
        <begin position="1"/>
        <end position="20"/>
    </location>
</feature>
<proteinExistence type="predicted"/>
<protein>
    <submittedName>
        <fullName evidence="2">Uncharacterized protein</fullName>
    </submittedName>
</protein>
<feature type="compositionally biased region" description="Polar residues" evidence="1">
    <location>
        <begin position="1"/>
        <end position="12"/>
    </location>
</feature>
<accession>A0A6C0D030</accession>
<evidence type="ECO:0000256" key="1">
    <source>
        <dbReference type="SAM" id="MobiDB-lite"/>
    </source>
</evidence>
<dbReference type="AlphaFoldDB" id="A0A6C0D030"/>
<sequence>MSSYNMTTSDMTNEYAYRDRTAPMYSSSDKSMMEKEKRAQRNAYKRFISTAEDTFQTLSPGFIQKIPYVGIGVESSRDEQQQEEEKQDEYTTMTFSDIENIFLGYFNDPFSYSGALSLLAFLIFRYPQLARPLWEELQSNSTLSRKLSPTSHTTIETVYEEIIRYVYFFNRNQRK</sequence>
<evidence type="ECO:0000313" key="2">
    <source>
        <dbReference type="EMBL" id="QHT10128.1"/>
    </source>
</evidence>